<proteinExistence type="predicted"/>
<accession>A0A843U476</accession>
<dbReference type="AlphaFoldDB" id="A0A843U476"/>
<gene>
    <name evidence="1" type="ORF">Taro_008707</name>
</gene>
<dbReference type="Proteomes" id="UP000652761">
    <property type="component" value="Unassembled WGS sequence"/>
</dbReference>
<protein>
    <submittedName>
        <fullName evidence="1">Uncharacterized protein</fullName>
    </submittedName>
</protein>
<keyword evidence="2" id="KW-1185">Reference proteome</keyword>
<evidence type="ECO:0000313" key="1">
    <source>
        <dbReference type="EMBL" id="MQL76313.1"/>
    </source>
</evidence>
<organism evidence="1 2">
    <name type="scientific">Colocasia esculenta</name>
    <name type="common">Wild taro</name>
    <name type="synonym">Arum esculentum</name>
    <dbReference type="NCBI Taxonomy" id="4460"/>
    <lineage>
        <taxon>Eukaryota</taxon>
        <taxon>Viridiplantae</taxon>
        <taxon>Streptophyta</taxon>
        <taxon>Embryophyta</taxon>
        <taxon>Tracheophyta</taxon>
        <taxon>Spermatophyta</taxon>
        <taxon>Magnoliopsida</taxon>
        <taxon>Liliopsida</taxon>
        <taxon>Araceae</taxon>
        <taxon>Aroideae</taxon>
        <taxon>Colocasieae</taxon>
        <taxon>Colocasia</taxon>
    </lineage>
</organism>
<sequence>MVLLRTAGVLKEVRRGAVARLGCGGCVVLCCESLASLYRGGCKQESTAGKLEEWTVSHPLSCLLAVYSSMGLVSLASWAVFSGFRFCGFCNPFLGTVRGGTGVCSSLTLWRVRVEVRDVGACVVRLGSHVVALVFRELLCLGGCVPRVCFRIVLDFAGFVGVVFGLTQSSSAFPVVGVPTTLAGESDGYHTHEDGTEEDAQE</sequence>
<reference evidence="1" key="1">
    <citation type="submission" date="2017-07" db="EMBL/GenBank/DDBJ databases">
        <title>Taro Niue Genome Assembly and Annotation.</title>
        <authorList>
            <person name="Atibalentja N."/>
            <person name="Keating K."/>
            <person name="Fields C.J."/>
        </authorList>
    </citation>
    <scope>NUCLEOTIDE SEQUENCE</scope>
    <source>
        <strain evidence="1">Niue_2</strain>
        <tissue evidence="1">Leaf</tissue>
    </source>
</reference>
<name>A0A843U476_COLES</name>
<dbReference type="EMBL" id="NMUH01000291">
    <property type="protein sequence ID" value="MQL76313.1"/>
    <property type="molecule type" value="Genomic_DNA"/>
</dbReference>
<evidence type="ECO:0000313" key="2">
    <source>
        <dbReference type="Proteomes" id="UP000652761"/>
    </source>
</evidence>
<comment type="caution">
    <text evidence="1">The sequence shown here is derived from an EMBL/GenBank/DDBJ whole genome shotgun (WGS) entry which is preliminary data.</text>
</comment>